<feature type="domain" description="RNA polymerase sigma factor 70 region 4 type 2" evidence="7">
    <location>
        <begin position="109"/>
        <end position="160"/>
    </location>
</feature>
<dbReference type="InterPro" id="IPR013325">
    <property type="entry name" value="RNA_pol_sigma_r2"/>
</dbReference>
<dbReference type="SUPFAM" id="SSF88659">
    <property type="entry name" value="Sigma3 and sigma4 domains of RNA polymerase sigma factors"/>
    <property type="match status" value="1"/>
</dbReference>
<dbReference type="InterPro" id="IPR014325">
    <property type="entry name" value="RNA_pol_sigma-E_actinobac"/>
</dbReference>
<feature type="domain" description="RNA polymerase sigma-70 region 2" evidence="6">
    <location>
        <begin position="25"/>
        <end position="85"/>
    </location>
</feature>
<comment type="similarity">
    <text evidence="1">Belongs to the sigma-70 factor family. ECF subfamily.</text>
</comment>
<comment type="caution">
    <text evidence="8">The sequence shown here is derived from an EMBL/GenBank/DDBJ whole genome shotgun (WGS) entry which is preliminary data.</text>
</comment>
<keyword evidence="5" id="KW-0804">Transcription</keyword>
<evidence type="ECO:0000259" key="6">
    <source>
        <dbReference type="Pfam" id="PF04542"/>
    </source>
</evidence>
<dbReference type="Pfam" id="PF04542">
    <property type="entry name" value="Sigma70_r2"/>
    <property type="match status" value="1"/>
</dbReference>
<evidence type="ECO:0000259" key="7">
    <source>
        <dbReference type="Pfam" id="PF08281"/>
    </source>
</evidence>
<evidence type="ECO:0000313" key="9">
    <source>
        <dbReference type="Proteomes" id="UP001499854"/>
    </source>
</evidence>
<organism evidence="8 9">
    <name type="scientific">Catenulispora subtropica</name>
    <dbReference type="NCBI Taxonomy" id="450798"/>
    <lineage>
        <taxon>Bacteria</taxon>
        <taxon>Bacillati</taxon>
        <taxon>Actinomycetota</taxon>
        <taxon>Actinomycetes</taxon>
        <taxon>Catenulisporales</taxon>
        <taxon>Catenulisporaceae</taxon>
        <taxon>Catenulispora</taxon>
    </lineage>
</organism>
<dbReference type="NCBIfam" id="TIGR02983">
    <property type="entry name" value="SigE-fam_strep"/>
    <property type="match status" value="1"/>
</dbReference>
<evidence type="ECO:0000313" key="8">
    <source>
        <dbReference type="EMBL" id="GAA1997036.1"/>
    </source>
</evidence>
<dbReference type="RefSeq" id="WP_344661734.1">
    <property type="nucleotide sequence ID" value="NZ_BAAAQM010000059.1"/>
</dbReference>
<keyword evidence="9" id="KW-1185">Reference proteome</keyword>
<evidence type="ECO:0000256" key="4">
    <source>
        <dbReference type="ARBA" id="ARBA00023125"/>
    </source>
</evidence>
<dbReference type="SUPFAM" id="SSF88946">
    <property type="entry name" value="Sigma2 domain of RNA polymerase sigma factors"/>
    <property type="match status" value="1"/>
</dbReference>
<dbReference type="NCBIfam" id="TIGR02937">
    <property type="entry name" value="sigma70-ECF"/>
    <property type="match status" value="1"/>
</dbReference>
<dbReference type="Proteomes" id="UP001499854">
    <property type="component" value="Unassembled WGS sequence"/>
</dbReference>
<dbReference type="Gene3D" id="1.10.1740.10">
    <property type="match status" value="1"/>
</dbReference>
<name>A0ABP5EFW6_9ACTN</name>
<evidence type="ECO:0000256" key="1">
    <source>
        <dbReference type="ARBA" id="ARBA00010641"/>
    </source>
</evidence>
<dbReference type="InterPro" id="IPR014284">
    <property type="entry name" value="RNA_pol_sigma-70_dom"/>
</dbReference>
<evidence type="ECO:0000256" key="2">
    <source>
        <dbReference type="ARBA" id="ARBA00023015"/>
    </source>
</evidence>
<dbReference type="InterPro" id="IPR013249">
    <property type="entry name" value="RNA_pol_sigma70_r4_t2"/>
</dbReference>
<dbReference type="InterPro" id="IPR007627">
    <property type="entry name" value="RNA_pol_sigma70_r2"/>
</dbReference>
<gene>
    <name evidence="8" type="ORF">GCM10009838_72840</name>
</gene>
<dbReference type="InterPro" id="IPR039425">
    <property type="entry name" value="RNA_pol_sigma-70-like"/>
</dbReference>
<dbReference type="PANTHER" id="PTHR43133">
    <property type="entry name" value="RNA POLYMERASE ECF-TYPE SIGMA FACTO"/>
    <property type="match status" value="1"/>
</dbReference>
<keyword evidence="3" id="KW-0731">Sigma factor</keyword>
<sequence>MGWTGRGDRERQDAEFTEYAQARAARLRETAYLLCGDWHRAQDLVQTTLSRVYVAWPKIERAEAVDAYARRVLTNEFLGYRRRRSSSERITDELPETPASTEQHDLRLTLLEALGRLSPGRRAVVVLRYWEDHSVETVAEMLGMSASAVKSASLRALSELRTMLGAEFLADLAAV</sequence>
<dbReference type="InterPro" id="IPR013324">
    <property type="entry name" value="RNA_pol_sigma_r3/r4-like"/>
</dbReference>
<dbReference type="InterPro" id="IPR036388">
    <property type="entry name" value="WH-like_DNA-bd_sf"/>
</dbReference>
<reference evidence="9" key="1">
    <citation type="journal article" date="2019" name="Int. J. Syst. Evol. Microbiol.">
        <title>The Global Catalogue of Microorganisms (GCM) 10K type strain sequencing project: providing services to taxonomists for standard genome sequencing and annotation.</title>
        <authorList>
            <consortium name="The Broad Institute Genomics Platform"/>
            <consortium name="The Broad Institute Genome Sequencing Center for Infectious Disease"/>
            <person name="Wu L."/>
            <person name="Ma J."/>
        </authorList>
    </citation>
    <scope>NUCLEOTIDE SEQUENCE [LARGE SCALE GENOMIC DNA]</scope>
    <source>
        <strain evidence="9">JCM 16013</strain>
    </source>
</reference>
<keyword evidence="2" id="KW-0805">Transcription regulation</keyword>
<dbReference type="EMBL" id="BAAAQM010000059">
    <property type="protein sequence ID" value="GAA1997036.1"/>
    <property type="molecule type" value="Genomic_DNA"/>
</dbReference>
<protein>
    <submittedName>
        <fullName evidence="8">SigE family RNA polymerase sigma factor</fullName>
    </submittedName>
</protein>
<dbReference type="Gene3D" id="1.10.10.10">
    <property type="entry name" value="Winged helix-like DNA-binding domain superfamily/Winged helix DNA-binding domain"/>
    <property type="match status" value="1"/>
</dbReference>
<evidence type="ECO:0000256" key="3">
    <source>
        <dbReference type="ARBA" id="ARBA00023082"/>
    </source>
</evidence>
<evidence type="ECO:0000256" key="5">
    <source>
        <dbReference type="ARBA" id="ARBA00023163"/>
    </source>
</evidence>
<dbReference type="Pfam" id="PF08281">
    <property type="entry name" value="Sigma70_r4_2"/>
    <property type="match status" value="1"/>
</dbReference>
<dbReference type="PANTHER" id="PTHR43133:SF50">
    <property type="entry name" value="ECF RNA POLYMERASE SIGMA FACTOR SIGM"/>
    <property type="match status" value="1"/>
</dbReference>
<dbReference type="CDD" id="cd06171">
    <property type="entry name" value="Sigma70_r4"/>
    <property type="match status" value="1"/>
</dbReference>
<accession>A0ABP5EFW6</accession>
<proteinExistence type="inferred from homology"/>
<keyword evidence="4" id="KW-0238">DNA-binding</keyword>